<dbReference type="OrthoDB" id="43122at2759"/>
<comment type="caution">
    <text evidence="2">The sequence shown here is derived from an EMBL/GenBank/DDBJ whole genome shotgun (WGS) entry which is preliminary data.</text>
</comment>
<feature type="compositionally biased region" description="Low complexity" evidence="1">
    <location>
        <begin position="246"/>
        <end position="259"/>
    </location>
</feature>
<dbReference type="EMBL" id="JAANYQ010000016">
    <property type="protein sequence ID" value="KAF4120456.1"/>
    <property type="molecule type" value="Genomic_DNA"/>
</dbReference>
<proteinExistence type="predicted"/>
<reference evidence="2" key="1">
    <citation type="submission" date="2020-03" db="EMBL/GenBank/DDBJ databases">
        <title>Site-based positive gene gene selection in Geosmithia morbida across the United States reveals a broad range of putative effectors and factors for local host and environmental adapation.</title>
        <authorList>
            <person name="Onufrak A."/>
            <person name="Murdoch R.W."/>
            <person name="Gazis R."/>
            <person name="Huff M."/>
            <person name="Staton M."/>
            <person name="Klingeman W."/>
            <person name="Hadziabdic D."/>
        </authorList>
    </citation>
    <scope>NUCLEOTIDE SEQUENCE</scope>
    <source>
        <strain evidence="2">1262</strain>
    </source>
</reference>
<evidence type="ECO:0000313" key="3">
    <source>
        <dbReference type="Proteomes" id="UP000749293"/>
    </source>
</evidence>
<feature type="compositionally biased region" description="Polar residues" evidence="1">
    <location>
        <begin position="850"/>
        <end position="864"/>
    </location>
</feature>
<organism evidence="2 3">
    <name type="scientific">Geosmithia morbida</name>
    <dbReference type="NCBI Taxonomy" id="1094350"/>
    <lineage>
        <taxon>Eukaryota</taxon>
        <taxon>Fungi</taxon>
        <taxon>Dikarya</taxon>
        <taxon>Ascomycota</taxon>
        <taxon>Pezizomycotina</taxon>
        <taxon>Sordariomycetes</taxon>
        <taxon>Hypocreomycetidae</taxon>
        <taxon>Hypocreales</taxon>
        <taxon>Bionectriaceae</taxon>
        <taxon>Geosmithia</taxon>
    </lineage>
</organism>
<dbReference type="Proteomes" id="UP000749293">
    <property type="component" value="Unassembled WGS sequence"/>
</dbReference>
<feature type="compositionally biased region" description="Polar residues" evidence="1">
    <location>
        <begin position="814"/>
        <end position="823"/>
    </location>
</feature>
<accession>A0A9P4YNY9</accession>
<feature type="compositionally biased region" description="Low complexity" evidence="1">
    <location>
        <begin position="96"/>
        <end position="139"/>
    </location>
</feature>
<evidence type="ECO:0000256" key="1">
    <source>
        <dbReference type="SAM" id="MobiDB-lite"/>
    </source>
</evidence>
<feature type="compositionally biased region" description="Polar residues" evidence="1">
    <location>
        <begin position="310"/>
        <end position="324"/>
    </location>
</feature>
<feature type="compositionally biased region" description="Polar residues" evidence="1">
    <location>
        <begin position="140"/>
        <end position="152"/>
    </location>
</feature>
<dbReference type="SUPFAM" id="SSF54236">
    <property type="entry name" value="Ubiquitin-like"/>
    <property type="match status" value="1"/>
</dbReference>
<feature type="compositionally biased region" description="Basic and acidic residues" evidence="1">
    <location>
        <begin position="275"/>
        <end position="287"/>
    </location>
</feature>
<feature type="compositionally biased region" description="Polar residues" evidence="1">
    <location>
        <begin position="434"/>
        <end position="445"/>
    </location>
</feature>
<feature type="compositionally biased region" description="Polar residues" evidence="1">
    <location>
        <begin position="378"/>
        <end position="388"/>
    </location>
</feature>
<feature type="compositionally biased region" description="Low complexity" evidence="1">
    <location>
        <begin position="202"/>
        <end position="223"/>
    </location>
</feature>
<dbReference type="PANTHER" id="PTHR38700:SF1">
    <property type="entry name" value="PH DOMAIN-CONTAINING PROTEIN"/>
    <property type="match status" value="1"/>
</dbReference>
<feature type="compositionally biased region" description="Low complexity" evidence="1">
    <location>
        <begin position="153"/>
        <end position="195"/>
    </location>
</feature>
<dbReference type="InterPro" id="IPR029071">
    <property type="entry name" value="Ubiquitin-like_domsf"/>
</dbReference>
<name>A0A9P4YNY9_9HYPO</name>
<dbReference type="PANTHER" id="PTHR38700">
    <property type="entry name" value="YALI0E22418P"/>
    <property type="match status" value="1"/>
</dbReference>
<dbReference type="AlphaFoldDB" id="A0A9P4YNY9"/>
<evidence type="ECO:0008006" key="4">
    <source>
        <dbReference type="Google" id="ProtNLM"/>
    </source>
</evidence>
<dbReference type="RefSeq" id="XP_035319108.1">
    <property type="nucleotide sequence ID" value="XM_035464870.1"/>
</dbReference>
<protein>
    <recommendedName>
        <fullName evidence="4">PH domain-containing protein</fullName>
    </recommendedName>
</protein>
<feature type="region of interest" description="Disordered" evidence="1">
    <location>
        <begin position="1"/>
        <end position="462"/>
    </location>
</feature>
<feature type="compositionally biased region" description="Basic and acidic residues" evidence="1">
    <location>
        <begin position="339"/>
        <end position="350"/>
    </location>
</feature>
<feature type="region of interest" description="Disordered" evidence="1">
    <location>
        <begin position="731"/>
        <end position="759"/>
    </location>
</feature>
<dbReference type="GeneID" id="55969122"/>
<sequence length="970" mass="106169">MAAPPAGILTPEQSPPQATGIKMQYYDCYNGDSPDAQPPSQPGPGAERQASAPLRRPSTAAEAVLSRYRSFRDKSISPTTQRIKDFDIFRDHHHQQQQQQQSPSRPQTRQSHQSQLQTEPRPQTPQEQTQPQRSRPQQLFTPTHSPTRIRSLSTDAHVAASSSSSHDAVSSGTSITRPTTAGAAAAVVPPNTNSNARKDRTATAAAAAAPVAAAPAPAPKEAACGGSAAQDNTDLNPPNWPPHQQAATTTTTTTTTSTARKFSVLTPKSTNIFSDLRKKSRGGEDNKIRKKRPSAGPAGDLDRNLPLTPPSSSHRQRPTTTATAANREHASSVIPWAEEVARLKAEKEQGDGDGDDDDNNNRNSKRRTSFQDDHHRQQATPTATPSPKSRSRKLFGFLKRTNTNRAAPDADSRLTTPRDAQSKAIDSDIENKRPSTSASEVSSLGPSIMDFDVPTTASNGGERRVTVRCQSSTISLPVYNDTTPMDIVRETANRVVHALDPTTATVYECYEVLGLERRMRQYEHVRDAMNSWDRDRQNSLLIIGHSARQPDDADLEADSVPRTEEPPPVGFTVHMHHSSRPGKWNKRYITLMDNGQMVASKKMEGSGADRDTTTLCHLSDFDIYLPRENQTRRHLKPPRDFCYAIKSQQKTALFPNGDNFVHFFSTDDEDLARRFYDAVHAWRSWYLAVRVHGILDDSDSGDSALSFKVSDDKPPYLDLKQISEAAAARVERQKLEEEQQKQKQHKLQQQQQQQQQQQPANTTLLGNLYGEGEFLAGGLLGDSYDKRKQEADGVGIARKPVAANDGPFTDGPSLLNSAYQQQADGGRKPEPSTPWFPSALEHSAREQSSRTRSMSRPEQPTRRPTTAGAPLVRRGTTNTARPPHYGGAGAHASSEQHPRALGRARTIGLGIPPPASRQAAQPVHGRRSAAAAYTPGAAALRQAAQEYRVDGRVVREAAQAAGVYSSRAAD</sequence>
<gene>
    <name evidence="2" type="ORF">GMORB2_2894</name>
</gene>
<dbReference type="InterPro" id="IPR011993">
    <property type="entry name" value="PH-like_dom_sf"/>
</dbReference>
<evidence type="ECO:0000313" key="2">
    <source>
        <dbReference type="EMBL" id="KAF4120456.1"/>
    </source>
</evidence>
<keyword evidence="3" id="KW-1185">Reference proteome</keyword>
<feature type="compositionally biased region" description="Low complexity" evidence="1">
    <location>
        <begin position="747"/>
        <end position="758"/>
    </location>
</feature>
<feature type="region of interest" description="Disordered" evidence="1">
    <location>
        <begin position="797"/>
        <end position="932"/>
    </location>
</feature>
<dbReference type="Gene3D" id="3.10.20.90">
    <property type="entry name" value="Phosphatidylinositol 3-kinase Catalytic Subunit, Chain A, domain 1"/>
    <property type="match status" value="1"/>
</dbReference>
<feature type="compositionally biased region" description="Basic and acidic residues" evidence="1">
    <location>
        <begin position="731"/>
        <end position="741"/>
    </location>
</feature>
<dbReference type="Gene3D" id="2.30.29.30">
    <property type="entry name" value="Pleckstrin-homology domain (PH domain)/Phosphotyrosine-binding domain (PTB)"/>
    <property type="match status" value="1"/>
</dbReference>
<feature type="region of interest" description="Disordered" evidence="1">
    <location>
        <begin position="547"/>
        <end position="578"/>
    </location>
</feature>